<dbReference type="InterPro" id="IPR047008">
    <property type="entry name" value="XRN1_SH3_sf"/>
</dbReference>
<dbReference type="Gene3D" id="3.40.50.12390">
    <property type="match status" value="2"/>
</dbReference>
<evidence type="ECO:0000313" key="12">
    <source>
        <dbReference type="EMBL" id="KAH3670343.1"/>
    </source>
</evidence>
<dbReference type="EMBL" id="JAEUBF010001301">
    <property type="protein sequence ID" value="KAH3670343.1"/>
    <property type="molecule type" value="Genomic_DNA"/>
</dbReference>
<evidence type="ECO:0000256" key="6">
    <source>
        <dbReference type="SAM" id="MobiDB-lite"/>
    </source>
</evidence>
<keyword evidence="13" id="KW-1185">Reference proteome</keyword>
<feature type="compositionally biased region" description="Basic and acidic residues" evidence="6">
    <location>
        <begin position="1439"/>
        <end position="1449"/>
    </location>
</feature>
<dbReference type="Gene3D" id="2.30.30.750">
    <property type="match status" value="1"/>
</dbReference>
<feature type="compositionally biased region" description="Basic residues" evidence="6">
    <location>
        <begin position="1450"/>
        <end position="1460"/>
    </location>
</feature>
<comment type="caution">
    <text evidence="12">The sequence shown here is derived from an EMBL/GenBank/DDBJ whole genome shotgun (WGS) entry which is preliminary data.</text>
</comment>
<proteinExistence type="inferred from homology"/>
<comment type="similarity">
    <text evidence="4 5">Belongs to the 5'-3' exonuclease family.</text>
</comment>
<dbReference type="GO" id="GO:0000184">
    <property type="term" value="P:nuclear-transcribed mRNA catabolic process, nonsense-mediated decay"/>
    <property type="evidence" value="ECO:0007669"/>
    <property type="project" value="UniProtKB-KW"/>
</dbReference>
<feature type="domain" description="Xrn1 helical" evidence="8">
    <location>
        <begin position="272"/>
        <end position="682"/>
    </location>
</feature>
<evidence type="ECO:0000259" key="9">
    <source>
        <dbReference type="Pfam" id="PF18129"/>
    </source>
</evidence>
<dbReference type="PIRSF" id="PIRSF006743">
    <property type="entry name" value="Exonuclease_Xnr1"/>
    <property type="match status" value="1"/>
</dbReference>
<evidence type="ECO:0000259" key="11">
    <source>
        <dbReference type="Pfam" id="PF18334"/>
    </source>
</evidence>
<feature type="domain" description="5'-3' exoribonuclease 1 SH3-like" evidence="9">
    <location>
        <begin position="1163"/>
        <end position="1233"/>
    </location>
</feature>
<dbReference type="Pfam" id="PF18129">
    <property type="entry name" value="SH3_12"/>
    <property type="match status" value="1"/>
</dbReference>
<dbReference type="InterPro" id="IPR016494">
    <property type="entry name" value="5_3_exoribonuclease_1"/>
</dbReference>
<dbReference type="InterPro" id="IPR014722">
    <property type="entry name" value="Rib_uL2_dom2"/>
</dbReference>
<evidence type="ECO:0000256" key="5">
    <source>
        <dbReference type="PIRNR" id="PIRNR006743"/>
    </source>
</evidence>
<dbReference type="InterPro" id="IPR004859">
    <property type="entry name" value="Xrn1_N"/>
</dbReference>
<organism evidence="12 13">
    <name type="scientific">Wickerhamomyces mucosus</name>
    <dbReference type="NCBI Taxonomy" id="1378264"/>
    <lineage>
        <taxon>Eukaryota</taxon>
        <taxon>Fungi</taxon>
        <taxon>Dikarya</taxon>
        <taxon>Ascomycota</taxon>
        <taxon>Saccharomycotina</taxon>
        <taxon>Saccharomycetes</taxon>
        <taxon>Phaffomycetales</taxon>
        <taxon>Wickerhamomycetaceae</taxon>
        <taxon>Wickerhamomyces</taxon>
    </lineage>
</organism>
<keyword evidence="2 5" id="KW-0378">Hydrolase</keyword>
<evidence type="ECO:0000313" key="13">
    <source>
        <dbReference type="Proteomes" id="UP000769528"/>
    </source>
</evidence>
<dbReference type="Pfam" id="PF03159">
    <property type="entry name" value="XRN_N"/>
    <property type="match status" value="1"/>
</dbReference>
<feature type="compositionally biased region" description="Polar residues" evidence="6">
    <location>
        <begin position="1243"/>
        <end position="1256"/>
    </location>
</feature>
<dbReference type="GO" id="GO:0003723">
    <property type="term" value="F:RNA binding"/>
    <property type="evidence" value="ECO:0007669"/>
    <property type="project" value="UniProtKB-KW"/>
</dbReference>
<dbReference type="PANTHER" id="PTHR12341">
    <property type="entry name" value="5'-&gt;3' EXORIBONUCLEASE"/>
    <property type="match status" value="1"/>
</dbReference>
<dbReference type="GO" id="GO:0005737">
    <property type="term" value="C:cytoplasm"/>
    <property type="evidence" value="ECO:0007669"/>
    <property type="project" value="UniProtKB-SubCell"/>
</dbReference>
<feature type="region of interest" description="Disordered" evidence="6">
    <location>
        <begin position="1243"/>
        <end position="1302"/>
    </location>
</feature>
<dbReference type="InterPro" id="IPR040992">
    <property type="entry name" value="XRN1_D1"/>
</dbReference>
<keyword evidence="5" id="KW-0694">RNA-binding</keyword>
<keyword evidence="1 5" id="KW-0540">Nuclease</keyword>
<dbReference type="Pfam" id="PF18332">
    <property type="entry name" value="XRN1_D1"/>
    <property type="match status" value="1"/>
</dbReference>
<dbReference type="Gene3D" id="1.25.40.1050">
    <property type="match status" value="1"/>
</dbReference>
<accession>A0A9P8PDN6</accession>
<dbReference type="Gene3D" id="2.30.30.30">
    <property type="match status" value="1"/>
</dbReference>
<sequence>MGIPKFFRFISERWPTISQLIDGTQIPEFDNFYLDMNSILHTCTRPKDEDVNKRLTEEEVFTAIFAYIDHLFDTIKPKKVFYMAIDGVAPRAKMNQQRSRRFRTAIDAEKNLKKAIEQGEELPKDEPFDSNSITPGTEFMAKLTKFLKYFIHKKVSTDSRWQDVEIILSGHEVPGEGEHKIMQFIRTKRSLENYDPNTRHCIYGLDADLIMLGLVSHDPHFALLREEVTFGKRSQVQKSLEEQKFFLLHLSLVREYLELEFNDLKTDLSFEYNFERILDDFVLIMYVIGNDFLPNLPDLHLNKGAFPLLLETFKQSLKSIDGYINENGKINLQRLGKWLEYLSKFELENFEQGEIDLEWFNKQLENISISGAKKRERIGKLALLKQQRKLVGFIKPWLIKIYSKRLSNVTDIDEIPTLELPKELVENNLDFLKSFAYDSDLNIVHSQQKNLFFVKIDIDGIDLNESDEDFEERSNTIRRIIKRYEAAIILDSEGENSIEEKKLIYNEKFENWKDQYYQDKLGFSINDENEMQEITENYVEGLQWVLYYYYQGVPSWPWYYRYHYAPRISDIKRALNVSINFEKGQPFKPFEQLMAVLPARSSKLVPIPYRALMKEENSPIVDFYPNDVEFDMNGKTAEWEAVVKISFVDQKRLQDALLPLDPLLTQEEKIRNSFGKDHLFTFNPQIEEVFKSPLPGVFSDLESNHCFESIYSLEHVDPSNYHNGLVKGVLLGESALAGFPTLKSIPFDDELKNAGLYIFNQPSRSQSRILTPKDIHEGLSVDQFAERYVGKIVYTRYPYLRESKIIRVSDGKTDFKSEKTDKGFKTYSRETSYEDGKTYKATVENFKRQYATSKGIELKQIRALVYVQPVSGLKRNNAGAYVKEYAKEEEIYPLELVVENVTNKDERYVERPPLPINEEFPIGSKVIFLGEYAYGGQATIDNYRTTTRLKISVEKTSTKTEPTIGSTLAHREYNENIYYPSYEVTRSLGIHPLFLSKITSSFMIEGHKGQKTNIGLDLKFDGKREKVIGYTKKSEKGWQYSAHAIGLIKDYRRLFPEFFNTVANKSSAPGQFVKLKDIWPNADIKEAEERIKKITDWLKVTRSTLMRASLESDSLSRFSIKEIEDQIEIFAGLPDKKETKKLDGVPRDAILDPKVSFSKLSRQAFHLGDRVVYIHDTGKVPLFSRGTVVAYHSIGSNVTLQVLFDKPIMGGNKLDGRLRTNRGLNVDSSLVLNLSNKQFIYHSNASSNRKSKSQAANGRPNIKPRPQKTVSDVKTSKPLKETNANGKIETAEKSSSEKPIAKKEILKKESARTGLLSLLKGEKSKESEINNEDESSNPVRAIASKHIQNSILQGIHGQQLPQQTFQTHGPFPPFSAFPQQIGFIPPEFVHPGLVAPEFPIAAPSQTSQQQFTPRSDNAKPHSKGKPKNHGRKSYSNRGKKLDKSSEAGQKHVKHNRNPVE</sequence>
<comment type="function">
    <text evidence="5">Multifunctional protein that exhibits several independent functions at different levels of the cellular processes. 5'-3' exonuclease component of the nonsense-mediated mRNA decay (NMD) which is a highly conserved mRNA degradation pathway, an RNA surveillance system whose role is to identify and rid cells of mRNA with premature termination codons and thus prevents accumulation of potentially harmful truncated proteins.</text>
</comment>
<feature type="compositionally biased region" description="Basic and acidic residues" evidence="6">
    <location>
        <begin position="1289"/>
        <end position="1302"/>
    </location>
</feature>
<dbReference type="InterPro" id="IPR041412">
    <property type="entry name" value="Xrn1_helical"/>
</dbReference>
<dbReference type="EC" id="3.1.13.-" evidence="5"/>
<feature type="compositionally biased region" description="Basic residues" evidence="6">
    <location>
        <begin position="1420"/>
        <end position="1438"/>
    </location>
</feature>
<dbReference type="Pfam" id="PF17846">
    <property type="entry name" value="XRN_M"/>
    <property type="match status" value="1"/>
</dbReference>
<dbReference type="Gene3D" id="3.30.1370.250">
    <property type="match status" value="1"/>
</dbReference>
<feature type="domain" description="Exoribonuclease Xrn1 D2/D3" evidence="11">
    <location>
        <begin position="915"/>
        <end position="1145"/>
    </location>
</feature>
<dbReference type="Gene3D" id="2.170.260.40">
    <property type="match status" value="1"/>
</dbReference>
<dbReference type="GO" id="GO:0004534">
    <property type="term" value="F:5'-3' RNA exonuclease activity"/>
    <property type="evidence" value="ECO:0007669"/>
    <property type="project" value="TreeGrafter"/>
</dbReference>
<dbReference type="GO" id="GO:0005634">
    <property type="term" value="C:nucleus"/>
    <property type="evidence" value="ECO:0007669"/>
    <property type="project" value="TreeGrafter"/>
</dbReference>
<evidence type="ECO:0000259" key="7">
    <source>
        <dbReference type="Pfam" id="PF03159"/>
    </source>
</evidence>
<dbReference type="OrthoDB" id="372487at2759"/>
<keyword evidence="5" id="KW-0866">Nonsense-mediated mRNA decay</keyword>
<name>A0A9P8PDN6_9ASCO</name>
<dbReference type="InterPro" id="IPR041385">
    <property type="entry name" value="SH3_12"/>
</dbReference>
<protein>
    <recommendedName>
        <fullName evidence="5">5'-3' exoribonuclease 1</fullName>
        <ecNumber evidence="5">3.1.13.-</ecNumber>
    </recommendedName>
</protein>
<gene>
    <name evidence="12" type="ORF">WICMUC_004839</name>
</gene>
<evidence type="ECO:0000256" key="4">
    <source>
        <dbReference type="ARBA" id="ARBA00038299"/>
    </source>
</evidence>
<feature type="domain" description="Xrn1 N-terminal" evidence="7">
    <location>
        <begin position="1"/>
        <end position="227"/>
    </location>
</feature>
<comment type="subcellular location">
    <subcellularLocation>
        <location evidence="5">Cytoplasm</location>
    </subcellularLocation>
</comment>
<dbReference type="PANTHER" id="PTHR12341:SF7">
    <property type="entry name" value="5'-3' EXORIBONUCLEASE 1"/>
    <property type="match status" value="1"/>
</dbReference>
<evidence type="ECO:0000259" key="8">
    <source>
        <dbReference type="Pfam" id="PF17846"/>
    </source>
</evidence>
<evidence type="ECO:0000256" key="3">
    <source>
        <dbReference type="ARBA" id="ARBA00022839"/>
    </source>
</evidence>
<evidence type="ECO:0000256" key="2">
    <source>
        <dbReference type="ARBA" id="ARBA00022801"/>
    </source>
</evidence>
<dbReference type="Pfam" id="PF18334">
    <property type="entry name" value="XRN1_D2_D3"/>
    <property type="match status" value="1"/>
</dbReference>
<feature type="region of interest" description="Disordered" evidence="6">
    <location>
        <begin position="1402"/>
        <end position="1460"/>
    </location>
</feature>
<feature type="compositionally biased region" description="Polar residues" evidence="6">
    <location>
        <begin position="1403"/>
        <end position="1415"/>
    </location>
</feature>
<evidence type="ECO:0000256" key="1">
    <source>
        <dbReference type="ARBA" id="ARBA00022722"/>
    </source>
</evidence>
<dbReference type="InterPro" id="IPR027073">
    <property type="entry name" value="5_3_exoribonuclease"/>
</dbReference>
<dbReference type="Proteomes" id="UP000769528">
    <property type="component" value="Unassembled WGS sequence"/>
</dbReference>
<keyword evidence="3 5" id="KW-0269">Exonuclease</keyword>
<reference evidence="12" key="1">
    <citation type="journal article" date="2021" name="Open Biol.">
        <title>Shared evolutionary footprints suggest mitochondrial oxidative damage underlies multiple complex I losses in fungi.</title>
        <authorList>
            <person name="Schikora-Tamarit M.A."/>
            <person name="Marcet-Houben M."/>
            <person name="Nosek J."/>
            <person name="Gabaldon T."/>
        </authorList>
    </citation>
    <scope>NUCLEOTIDE SEQUENCE</scope>
    <source>
        <strain evidence="12">CBS6341</strain>
    </source>
</reference>
<dbReference type="InterPro" id="IPR047007">
    <property type="entry name" value="XRN1_D1_sf"/>
</dbReference>
<evidence type="ECO:0000259" key="10">
    <source>
        <dbReference type="Pfam" id="PF18332"/>
    </source>
</evidence>
<dbReference type="GO" id="GO:0016075">
    <property type="term" value="P:rRNA catabolic process"/>
    <property type="evidence" value="ECO:0007669"/>
    <property type="project" value="TreeGrafter"/>
</dbReference>
<reference evidence="12" key="2">
    <citation type="submission" date="2021-01" db="EMBL/GenBank/DDBJ databases">
        <authorList>
            <person name="Schikora-Tamarit M.A."/>
        </authorList>
    </citation>
    <scope>NUCLEOTIDE SEQUENCE</scope>
    <source>
        <strain evidence="12">CBS6341</strain>
    </source>
</reference>
<keyword evidence="5" id="KW-0963">Cytoplasm</keyword>
<dbReference type="FunFam" id="3.40.50.12390:FF:000002">
    <property type="entry name" value="5'-3' exoribonuclease 1"/>
    <property type="match status" value="1"/>
</dbReference>
<dbReference type="CDD" id="cd18673">
    <property type="entry name" value="PIN_XRN1-2-like"/>
    <property type="match status" value="1"/>
</dbReference>
<dbReference type="InterPro" id="IPR041106">
    <property type="entry name" value="XRN1_D2_D3"/>
</dbReference>
<feature type="domain" description="5'-3' exoribonuclease 1 D1" evidence="10">
    <location>
        <begin position="724"/>
        <end position="911"/>
    </location>
</feature>